<gene>
    <name evidence="1" type="ORF">ATN84_05430</name>
</gene>
<dbReference type="Proteomes" id="UP000070107">
    <property type="component" value="Unassembled WGS sequence"/>
</dbReference>
<dbReference type="AlphaFoldDB" id="A0A135I144"/>
<keyword evidence="2" id="KW-1185">Reference proteome</keyword>
<accession>A0A135I144</accession>
<protein>
    <submittedName>
        <fullName evidence="1">Uncharacterized protein</fullName>
    </submittedName>
</protein>
<evidence type="ECO:0000313" key="1">
    <source>
        <dbReference type="EMBL" id="KXF79170.1"/>
    </source>
</evidence>
<dbReference type="EMBL" id="LNTU01000001">
    <property type="protein sequence ID" value="KXF79170.1"/>
    <property type="molecule type" value="Genomic_DNA"/>
</dbReference>
<organism evidence="1 2">
    <name type="scientific">Paramesorhizobium deserti</name>
    <dbReference type="NCBI Taxonomy" id="1494590"/>
    <lineage>
        <taxon>Bacteria</taxon>
        <taxon>Pseudomonadati</taxon>
        <taxon>Pseudomonadota</taxon>
        <taxon>Alphaproteobacteria</taxon>
        <taxon>Hyphomicrobiales</taxon>
        <taxon>Phyllobacteriaceae</taxon>
        <taxon>Paramesorhizobium</taxon>
    </lineage>
</organism>
<name>A0A135I144_9HYPH</name>
<proteinExistence type="predicted"/>
<evidence type="ECO:0000313" key="2">
    <source>
        <dbReference type="Proteomes" id="UP000070107"/>
    </source>
</evidence>
<comment type="caution">
    <text evidence="1">The sequence shown here is derived from an EMBL/GenBank/DDBJ whole genome shotgun (WGS) entry which is preliminary data.</text>
</comment>
<reference evidence="1 2" key="1">
    <citation type="submission" date="2015-11" db="EMBL/GenBank/DDBJ databases">
        <title>Draft genome sequence of Paramesorhizobium deserti A-3-E, a strain highly resistant to diverse beta-lactam antibiotics.</title>
        <authorList>
            <person name="Lv R."/>
            <person name="Yang X."/>
            <person name="Fang N."/>
            <person name="Guo J."/>
            <person name="Luo X."/>
            <person name="Peng F."/>
            <person name="Yang R."/>
            <person name="Cui Y."/>
            <person name="Fang C."/>
            <person name="Song Y."/>
        </authorList>
    </citation>
    <scope>NUCLEOTIDE SEQUENCE [LARGE SCALE GENOMIC DNA]</scope>
    <source>
        <strain evidence="1 2">A-3-E</strain>
    </source>
</reference>
<sequence>MEYLHLFPALIAIFSEKFLQVIRFIQVNCRKTWTVRVFGVLTDAKLRLVTLNRSGMRDALFHPEP</sequence>
<dbReference type="STRING" id="1494590.ATN84_05430"/>